<evidence type="ECO:0000313" key="2">
    <source>
        <dbReference type="EMBL" id="AQG78075.1"/>
    </source>
</evidence>
<dbReference type="Gene3D" id="3.40.50.410">
    <property type="entry name" value="von Willebrand factor, type A domain"/>
    <property type="match status" value="1"/>
</dbReference>
<name>A0A1P9WRR9_9BACT</name>
<dbReference type="RefSeq" id="WP_077129499.1">
    <property type="nucleotide sequence ID" value="NZ_CP014263.1"/>
</dbReference>
<dbReference type="Proteomes" id="UP000187941">
    <property type="component" value="Chromosome"/>
</dbReference>
<sequence>MTQTQAAQNPVTPTTSTAETVADILKHRVYNLLILDESGSMASIKQATISGFNETLQTIQHAEREYAGQQHFVAVVPFSTCRPLDRFDLQTTAALKLLDDQTYKPNCGTPLYDAIGFGITQLSQVIGQQGGTYNVLVTVLTDGEENSSKQYTGPQIKTMIDTLRPLGWLFTYMGANHDVEKTAATLSIQHKMAFTADADGVQRSLKKDSLSRLKLYAKMNLSQKLGKTLTDKDTDYFGEGDVN</sequence>
<evidence type="ECO:0000313" key="3">
    <source>
        <dbReference type="Proteomes" id="UP000187941"/>
    </source>
</evidence>
<keyword evidence="3" id="KW-1185">Reference proteome</keyword>
<feature type="domain" description="VWFA" evidence="1">
    <location>
        <begin position="30"/>
        <end position="225"/>
    </location>
</feature>
<dbReference type="STRING" id="1178516.AWR27_01130"/>
<dbReference type="AlphaFoldDB" id="A0A1P9WRR9"/>
<dbReference type="KEGG" id="smon:AWR27_01130"/>
<reference evidence="2 3" key="1">
    <citation type="submission" date="2016-01" db="EMBL/GenBank/DDBJ databases">
        <authorList>
            <person name="Oliw E.H."/>
        </authorList>
    </citation>
    <scope>NUCLEOTIDE SEQUENCE [LARGE SCALE GENOMIC DNA]</scope>
    <source>
        <strain evidence="2 3">DY10</strain>
    </source>
</reference>
<accession>A0A1P9WRR9</accession>
<gene>
    <name evidence="2" type="ORF">AWR27_01130</name>
</gene>
<organism evidence="2 3">
    <name type="scientific">Spirosoma montaniterrae</name>
    <dbReference type="NCBI Taxonomy" id="1178516"/>
    <lineage>
        <taxon>Bacteria</taxon>
        <taxon>Pseudomonadati</taxon>
        <taxon>Bacteroidota</taxon>
        <taxon>Cytophagia</taxon>
        <taxon>Cytophagales</taxon>
        <taxon>Cytophagaceae</taxon>
        <taxon>Spirosoma</taxon>
    </lineage>
</organism>
<dbReference type="PROSITE" id="PS50234">
    <property type="entry name" value="VWFA"/>
    <property type="match status" value="1"/>
</dbReference>
<dbReference type="InterPro" id="IPR036465">
    <property type="entry name" value="vWFA_dom_sf"/>
</dbReference>
<proteinExistence type="predicted"/>
<protein>
    <recommendedName>
        <fullName evidence="1">VWFA domain-containing protein</fullName>
    </recommendedName>
</protein>
<dbReference type="SUPFAM" id="SSF53300">
    <property type="entry name" value="vWA-like"/>
    <property type="match status" value="1"/>
</dbReference>
<evidence type="ECO:0000259" key="1">
    <source>
        <dbReference type="PROSITE" id="PS50234"/>
    </source>
</evidence>
<dbReference type="EMBL" id="CP014263">
    <property type="protein sequence ID" value="AQG78075.1"/>
    <property type="molecule type" value="Genomic_DNA"/>
</dbReference>
<dbReference type="OrthoDB" id="9790144at2"/>
<dbReference type="InterPro" id="IPR002035">
    <property type="entry name" value="VWF_A"/>
</dbReference>